<protein>
    <submittedName>
        <fullName evidence="2">Uncharacterized protein</fullName>
    </submittedName>
</protein>
<dbReference type="Proteomes" id="UP000266234">
    <property type="component" value="Unassembled WGS sequence"/>
</dbReference>
<gene>
    <name evidence="2" type="ORF">FLONG3_5292</name>
</gene>
<evidence type="ECO:0000256" key="1">
    <source>
        <dbReference type="SAM" id="MobiDB-lite"/>
    </source>
</evidence>
<proteinExistence type="predicted"/>
<sequence>MTKRRRMSDNLSRKRRRITNNQLQPPYPLPTTDVANRLNNQSVYYVLKKIDKDIENLEDQRERMLKKMLPTSDGREMKYEDFATVQRDAPEPTNLQEAKVKIEDLQQKNLFWELERRSLYKKDDKREESIKELRGHLEAVEKRLNMIGKLIMD</sequence>
<name>A0A395SV88_9HYPO</name>
<dbReference type="AlphaFoldDB" id="A0A395SV88"/>
<comment type="caution">
    <text evidence="2">The sequence shown here is derived from an EMBL/GenBank/DDBJ whole genome shotgun (WGS) entry which is preliminary data.</text>
</comment>
<dbReference type="OrthoDB" id="5103056at2759"/>
<evidence type="ECO:0000313" key="3">
    <source>
        <dbReference type="Proteomes" id="UP000266234"/>
    </source>
</evidence>
<accession>A0A395SV88</accession>
<keyword evidence="3" id="KW-1185">Reference proteome</keyword>
<evidence type="ECO:0000313" key="2">
    <source>
        <dbReference type="EMBL" id="RGP76408.1"/>
    </source>
</evidence>
<organism evidence="2 3">
    <name type="scientific">Fusarium longipes</name>
    <dbReference type="NCBI Taxonomy" id="694270"/>
    <lineage>
        <taxon>Eukaryota</taxon>
        <taxon>Fungi</taxon>
        <taxon>Dikarya</taxon>
        <taxon>Ascomycota</taxon>
        <taxon>Pezizomycotina</taxon>
        <taxon>Sordariomycetes</taxon>
        <taxon>Hypocreomycetidae</taxon>
        <taxon>Hypocreales</taxon>
        <taxon>Nectriaceae</taxon>
        <taxon>Fusarium</taxon>
    </lineage>
</organism>
<dbReference type="EMBL" id="PXOG01000114">
    <property type="protein sequence ID" value="RGP76408.1"/>
    <property type="molecule type" value="Genomic_DNA"/>
</dbReference>
<feature type="region of interest" description="Disordered" evidence="1">
    <location>
        <begin position="1"/>
        <end position="29"/>
    </location>
</feature>
<reference evidence="2 3" key="1">
    <citation type="journal article" date="2018" name="PLoS Pathog.">
        <title>Evolution of structural diversity of trichothecenes, a family of toxins produced by plant pathogenic and entomopathogenic fungi.</title>
        <authorList>
            <person name="Proctor R.H."/>
            <person name="McCormick S.P."/>
            <person name="Kim H.S."/>
            <person name="Cardoza R.E."/>
            <person name="Stanley A.M."/>
            <person name="Lindo L."/>
            <person name="Kelly A."/>
            <person name="Brown D.W."/>
            <person name="Lee T."/>
            <person name="Vaughan M.M."/>
            <person name="Alexander N.J."/>
            <person name="Busman M."/>
            <person name="Gutierrez S."/>
        </authorList>
    </citation>
    <scope>NUCLEOTIDE SEQUENCE [LARGE SCALE GENOMIC DNA]</scope>
    <source>
        <strain evidence="2 3">NRRL 20695</strain>
    </source>
</reference>